<organism evidence="3 4">
    <name type="scientific">Coprinopsis marcescibilis</name>
    <name type="common">Agaric fungus</name>
    <name type="synonym">Psathyrella marcescibilis</name>
    <dbReference type="NCBI Taxonomy" id="230819"/>
    <lineage>
        <taxon>Eukaryota</taxon>
        <taxon>Fungi</taxon>
        <taxon>Dikarya</taxon>
        <taxon>Basidiomycota</taxon>
        <taxon>Agaricomycotina</taxon>
        <taxon>Agaricomycetes</taxon>
        <taxon>Agaricomycetidae</taxon>
        <taxon>Agaricales</taxon>
        <taxon>Agaricineae</taxon>
        <taxon>Psathyrellaceae</taxon>
        <taxon>Coprinopsis</taxon>
    </lineage>
</organism>
<evidence type="ECO:0000259" key="2">
    <source>
        <dbReference type="Pfam" id="PF24883"/>
    </source>
</evidence>
<dbReference type="AlphaFoldDB" id="A0A5C3KAB3"/>
<protein>
    <recommendedName>
        <fullName evidence="2">Nephrocystin 3-like N-terminal domain-containing protein</fullName>
    </recommendedName>
</protein>
<proteinExistence type="predicted"/>
<dbReference type="EMBL" id="ML210643">
    <property type="protein sequence ID" value="TFK16782.1"/>
    <property type="molecule type" value="Genomic_DNA"/>
</dbReference>
<gene>
    <name evidence="3" type="ORF">FA15DRAFT_560077</name>
</gene>
<evidence type="ECO:0000256" key="1">
    <source>
        <dbReference type="ARBA" id="ARBA00022737"/>
    </source>
</evidence>
<sequence>INFRNFLVDHLRKRVGKTGRWVLSEAKFCRWRKAPRGILWGTAGAGKTILASIIIEDLMELAKSNKRICVAFAFSRYTDALTVEEILAGLLRQ</sequence>
<feature type="non-terminal residue" evidence="3">
    <location>
        <position position="93"/>
    </location>
</feature>
<accession>A0A5C3KAB3</accession>
<dbReference type="Gene3D" id="3.40.50.300">
    <property type="entry name" value="P-loop containing nucleotide triphosphate hydrolases"/>
    <property type="match status" value="1"/>
</dbReference>
<keyword evidence="1" id="KW-0677">Repeat</keyword>
<evidence type="ECO:0000313" key="4">
    <source>
        <dbReference type="Proteomes" id="UP000307440"/>
    </source>
</evidence>
<feature type="domain" description="Nephrocystin 3-like N-terminal" evidence="2">
    <location>
        <begin position="18"/>
        <end position="93"/>
    </location>
</feature>
<dbReference type="InterPro" id="IPR056884">
    <property type="entry name" value="NPHP3-like_N"/>
</dbReference>
<dbReference type="Proteomes" id="UP000307440">
    <property type="component" value="Unassembled WGS sequence"/>
</dbReference>
<keyword evidence="4" id="KW-1185">Reference proteome</keyword>
<dbReference type="InterPro" id="IPR027417">
    <property type="entry name" value="P-loop_NTPase"/>
</dbReference>
<feature type="non-terminal residue" evidence="3">
    <location>
        <position position="1"/>
    </location>
</feature>
<name>A0A5C3KAB3_COPMA</name>
<dbReference type="OrthoDB" id="7464126at2759"/>
<evidence type="ECO:0000313" key="3">
    <source>
        <dbReference type="EMBL" id="TFK16782.1"/>
    </source>
</evidence>
<reference evidence="3 4" key="1">
    <citation type="journal article" date="2019" name="Nat. Ecol. Evol.">
        <title>Megaphylogeny resolves global patterns of mushroom evolution.</title>
        <authorList>
            <person name="Varga T."/>
            <person name="Krizsan K."/>
            <person name="Foldi C."/>
            <person name="Dima B."/>
            <person name="Sanchez-Garcia M."/>
            <person name="Sanchez-Ramirez S."/>
            <person name="Szollosi G.J."/>
            <person name="Szarkandi J.G."/>
            <person name="Papp V."/>
            <person name="Albert L."/>
            <person name="Andreopoulos W."/>
            <person name="Angelini C."/>
            <person name="Antonin V."/>
            <person name="Barry K.W."/>
            <person name="Bougher N.L."/>
            <person name="Buchanan P."/>
            <person name="Buyck B."/>
            <person name="Bense V."/>
            <person name="Catcheside P."/>
            <person name="Chovatia M."/>
            <person name="Cooper J."/>
            <person name="Damon W."/>
            <person name="Desjardin D."/>
            <person name="Finy P."/>
            <person name="Geml J."/>
            <person name="Haridas S."/>
            <person name="Hughes K."/>
            <person name="Justo A."/>
            <person name="Karasinski D."/>
            <person name="Kautmanova I."/>
            <person name="Kiss B."/>
            <person name="Kocsube S."/>
            <person name="Kotiranta H."/>
            <person name="LaButti K.M."/>
            <person name="Lechner B.E."/>
            <person name="Liimatainen K."/>
            <person name="Lipzen A."/>
            <person name="Lukacs Z."/>
            <person name="Mihaltcheva S."/>
            <person name="Morgado L.N."/>
            <person name="Niskanen T."/>
            <person name="Noordeloos M.E."/>
            <person name="Ohm R.A."/>
            <person name="Ortiz-Santana B."/>
            <person name="Ovrebo C."/>
            <person name="Racz N."/>
            <person name="Riley R."/>
            <person name="Savchenko A."/>
            <person name="Shiryaev A."/>
            <person name="Soop K."/>
            <person name="Spirin V."/>
            <person name="Szebenyi C."/>
            <person name="Tomsovsky M."/>
            <person name="Tulloss R.E."/>
            <person name="Uehling J."/>
            <person name="Grigoriev I.V."/>
            <person name="Vagvolgyi C."/>
            <person name="Papp T."/>
            <person name="Martin F.M."/>
            <person name="Miettinen O."/>
            <person name="Hibbett D.S."/>
            <person name="Nagy L.G."/>
        </authorList>
    </citation>
    <scope>NUCLEOTIDE SEQUENCE [LARGE SCALE GENOMIC DNA]</scope>
    <source>
        <strain evidence="3 4">CBS 121175</strain>
    </source>
</reference>
<dbReference type="PANTHER" id="PTHR10039">
    <property type="entry name" value="AMELOGENIN"/>
    <property type="match status" value="1"/>
</dbReference>
<dbReference type="Pfam" id="PF24883">
    <property type="entry name" value="NPHP3_N"/>
    <property type="match status" value="1"/>
</dbReference>
<dbReference type="STRING" id="230819.A0A5C3KAB3"/>